<proteinExistence type="predicted"/>
<evidence type="ECO:0000313" key="5">
    <source>
        <dbReference type="Proteomes" id="UP000178703"/>
    </source>
</evidence>
<gene>
    <name evidence="4" type="ORF">A3D46_00020</name>
</gene>
<dbReference type="Gene3D" id="3.40.50.360">
    <property type="match status" value="1"/>
</dbReference>
<evidence type="ECO:0000259" key="3">
    <source>
        <dbReference type="Pfam" id="PF03358"/>
    </source>
</evidence>
<comment type="caution">
    <text evidence="4">The sequence shown here is derived from an EMBL/GenBank/DDBJ whole genome shotgun (WGS) entry which is preliminary data.</text>
</comment>
<feature type="domain" description="NADPH-dependent FMN reductase-like" evidence="3">
    <location>
        <begin position="5"/>
        <end position="168"/>
    </location>
</feature>
<dbReference type="InterPro" id="IPR005025">
    <property type="entry name" value="FMN_Rdtase-like_dom"/>
</dbReference>
<protein>
    <recommendedName>
        <fullName evidence="3">NADPH-dependent FMN reductase-like domain-containing protein</fullName>
    </recommendedName>
</protein>
<dbReference type="PANTHER" id="PTHR43278:SF4">
    <property type="entry name" value="NAD(P)H-DEPENDENT FMN-CONTAINING OXIDOREDUCTASE YWQN-RELATED"/>
    <property type="match status" value="1"/>
</dbReference>
<dbReference type="Proteomes" id="UP000178703">
    <property type="component" value="Unassembled WGS sequence"/>
</dbReference>
<evidence type="ECO:0000256" key="1">
    <source>
        <dbReference type="ARBA" id="ARBA00022630"/>
    </source>
</evidence>
<dbReference type="Pfam" id="PF03358">
    <property type="entry name" value="FMN_red"/>
    <property type="match status" value="1"/>
</dbReference>
<reference evidence="4 5" key="1">
    <citation type="journal article" date="2016" name="Nat. Commun.">
        <title>Thousands of microbial genomes shed light on interconnected biogeochemical processes in an aquifer system.</title>
        <authorList>
            <person name="Anantharaman K."/>
            <person name="Brown C.T."/>
            <person name="Hug L.A."/>
            <person name="Sharon I."/>
            <person name="Castelle C.J."/>
            <person name="Probst A.J."/>
            <person name="Thomas B.C."/>
            <person name="Singh A."/>
            <person name="Wilkins M.J."/>
            <person name="Karaoz U."/>
            <person name="Brodie E.L."/>
            <person name="Williams K.H."/>
            <person name="Hubbard S.S."/>
            <person name="Banfield J.F."/>
        </authorList>
    </citation>
    <scope>NUCLEOTIDE SEQUENCE [LARGE SCALE GENOMIC DNA]</scope>
</reference>
<keyword evidence="2" id="KW-0288">FMN</keyword>
<evidence type="ECO:0000256" key="2">
    <source>
        <dbReference type="ARBA" id="ARBA00022643"/>
    </source>
</evidence>
<sequence length="231" mass="25944">MKKIKLLGICTSIRGRESGTYYLMKMAFDALKEEGVEKEIIVASELNLRPCEHHYSINAKMCVHPCLITQIDEKDEMARIYDGILNSDVVIFGTPIHWGNHSQLMQLIVERLNSLENANSVHGQIVVKNKVGGLMILGHEDGYQHVAGGLMNFLTAMGLIFPPQAYAAWVGESNEDTKSDQKRIESDKTIHEIFIDLVENAVNFARAILACPSCGHELDYIHQSKKKNYSK</sequence>
<dbReference type="GO" id="GO:0016491">
    <property type="term" value="F:oxidoreductase activity"/>
    <property type="evidence" value="ECO:0007669"/>
    <property type="project" value="InterPro"/>
</dbReference>
<dbReference type="SUPFAM" id="SSF52218">
    <property type="entry name" value="Flavoproteins"/>
    <property type="match status" value="1"/>
</dbReference>
<dbReference type="InterPro" id="IPR051796">
    <property type="entry name" value="ISF_SsuE-like"/>
</dbReference>
<dbReference type="EMBL" id="MHMD01000022">
    <property type="protein sequence ID" value="OGZ21500.1"/>
    <property type="molecule type" value="Genomic_DNA"/>
</dbReference>
<dbReference type="STRING" id="1801668.A3D46_00020"/>
<dbReference type="InterPro" id="IPR029039">
    <property type="entry name" value="Flavoprotein-like_sf"/>
</dbReference>
<evidence type="ECO:0000313" key="4">
    <source>
        <dbReference type="EMBL" id="OGZ21500.1"/>
    </source>
</evidence>
<dbReference type="PANTHER" id="PTHR43278">
    <property type="entry name" value="NAD(P)H-DEPENDENT FMN-CONTAINING OXIDOREDUCTASE YWQN-RELATED"/>
    <property type="match status" value="1"/>
</dbReference>
<name>A0A1G2E859_9BACT</name>
<dbReference type="AlphaFoldDB" id="A0A1G2E859"/>
<keyword evidence="1" id="KW-0285">Flavoprotein</keyword>
<accession>A0A1G2E859</accession>
<organism evidence="4 5">
    <name type="scientific">Candidatus Nealsonbacteria bacterium RIFCSPHIGHO2_02_FULL_43_13</name>
    <dbReference type="NCBI Taxonomy" id="1801668"/>
    <lineage>
        <taxon>Bacteria</taxon>
        <taxon>Candidatus Nealsoniibacteriota</taxon>
    </lineage>
</organism>